<keyword evidence="3 6" id="KW-0808">Transferase</keyword>
<dbReference type="Gene3D" id="3.40.47.10">
    <property type="match status" value="2"/>
</dbReference>
<dbReference type="Pfam" id="PF02803">
    <property type="entry name" value="Thiolase_C"/>
    <property type="match status" value="1"/>
</dbReference>
<evidence type="ECO:0000259" key="8">
    <source>
        <dbReference type="Pfam" id="PF02803"/>
    </source>
</evidence>
<dbReference type="Pfam" id="PF00108">
    <property type="entry name" value="Thiolase_N"/>
    <property type="match status" value="1"/>
</dbReference>
<dbReference type="STRING" id="400682.A0A1X7VKJ7"/>
<dbReference type="InParanoid" id="A0A1X7VKJ7"/>
<comment type="similarity">
    <text evidence="2 6">Belongs to the thiolase-like superfamily. Thiolase family.</text>
</comment>
<evidence type="ECO:0000259" key="7">
    <source>
        <dbReference type="Pfam" id="PF00108"/>
    </source>
</evidence>
<dbReference type="OrthoDB" id="5404651at2759"/>
<dbReference type="PROSITE" id="PS00099">
    <property type="entry name" value="THIOLASE_3"/>
    <property type="match status" value="1"/>
</dbReference>
<keyword evidence="10" id="KW-1185">Reference proteome</keyword>
<dbReference type="SUPFAM" id="SSF53901">
    <property type="entry name" value="Thiolase-like"/>
    <property type="match status" value="2"/>
</dbReference>
<feature type="domain" description="Thiolase C-terminal" evidence="8">
    <location>
        <begin position="276"/>
        <end position="395"/>
    </location>
</feature>
<feature type="domain" description="Thiolase N-terminal" evidence="7">
    <location>
        <begin position="7"/>
        <end position="265"/>
    </location>
</feature>
<reference evidence="10" key="1">
    <citation type="journal article" date="2010" name="Nature">
        <title>The Amphimedon queenslandica genome and the evolution of animal complexity.</title>
        <authorList>
            <person name="Srivastava M."/>
            <person name="Simakov O."/>
            <person name="Chapman J."/>
            <person name="Fahey B."/>
            <person name="Gauthier M.E."/>
            <person name="Mitros T."/>
            <person name="Richards G.S."/>
            <person name="Conaco C."/>
            <person name="Dacre M."/>
            <person name="Hellsten U."/>
            <person name="Larroux C."/>
            <person name="Putnam N.H."/>
            <person name="Stanke M."/>
            <person name="Adamska M."/>
            <person name="Darling A."/>
            <person name="Degnan S.M."/>
            <person name="Oakley T.H."/>
            <person name="Plachetzki D.C."/>
            <person name="Zhai Y."/>
            <person name="Adamski M."/>
            <person name="Calcino A."/>
            <person name="Cummins S.F."/>
            <person name="Goodstein D.M."/>
            <person name="Harris C."/>
            <person name="Jackson D.J."/>
            <person name="Leys S.P."/>
            <person name="Shu S."/>
            <person name="Woodcroft B.J."/>
            <person name="Vervoort M."/>
            <person name="Kosik K.S."/>
            <person name="Manning G."/>
            <person name="Degnan B.M."/>
            <person name="Rokhsar D.S."/>
        </authorList>
    </citation>
    <scope>NUCLEOTIDE SEQUENCE [LARGE SCALE GENOMIC DNA]</scope>
</reference>
<dbReference type="InterPro" id="IPR020610">
    <property type="entry name" value="Thiolase_AS"/>
</dbReference>
<dbReference type="GO" id="GO:0003988">
    <property type="term" value="F:acetyl-CoA C-acyltransferase activity"/>
    <property type="evidence" value="ECO:0007669"/>
    <property type="project" value="UniProtKB-ARBA"/>
</dbReference>
<dbReference type="FunFam" id="3.40.47.10:FF:000010">
    <property type="entry name" value="Acetyl-CoA acetyltransferase (Thiolase)"/>
    <property type="match status" value="1"/>
</dbReference>
<evidence type="ECO:0000256" key="1">
    <source>
        <dbReference type="ARBA" id="ARBA00005189"/>
    </source>
</evidence>
<evidence type="ECO:0000256" key="2">
    <source>
        <dbReference type="ARBA" id="ARBA00010982"/>
    </source>
</evidence>
<dbReference type="InterPro" id="IPR020615">
    <property type="entry name" value="Thiolase_acyl_enz_int_AS"/>
</dbReference>
<dbReference type="Proteomes" id="UP000007879">
    <property type="component" value="Unassembled WGS sequence"/>
</dbReference>
<evidence type="ECO:0000256" key="3">
    <source>
        <dbReference type="ARBA" id="ARBA00022679"/>
    </source>
</evidence>
<evidence type="ECO:0000256" key="6">
    <source>
        <dbReference type="RuleBase" id="RU003557"/>
    </source>
</evidence>
<evidence type="ECO:0000256" key="5">
    <source>
        <dbReference type="PIRSR" id="PIRSR000429-1"/>
    </source>
</evidence>
<name>A0A1X7VKJ7_AMPQE</name>
<feature type="active site" description="Acyl-thioester intermediate" evidence="5">
    <location>
        <position position="91"/>
    </location>
</feature>
<feature type="active site" description="Proton acceptor" evidence="5">
    <location>
        <position position="383"/>
    </location>
</feature>
<dbReference type="KEGG" id="aqu:100640482"/>
<accession>A0A1X7VKJ7</accession>
<keyword evidence="4 6" id="KW-0012">Acyltransferase</keyword>
<evidence type="ECO:0000256" key="4">
    <source>
        <dbReference type="ARBA" id="ARBA00023315"/>
    </source>
</evidence>
<feature type="active site" description="Proton acceptor" evidence="5">
    <location>
        <position position="353"/>
    </location>
</feature>
<gene>
    <name evidence="9" type="primary">100640482</name>
</gene>
<proteinExistence type="inferred from homology"/>
<dbReference type="PROSITE" id="PS00098">
    <property type="entry name" value="THIOLASE_1"/>
    <property type="match status" value="1"/>
</dbReference>
<evidence type="ECO:0008006" key="11">
    <source>
        <dbReference type="Google" id="ProtNLM"/>
    </source>
</evidence>
<dbReference type="InterPro" id="IPR020616">
    <property type="entry name" value="Thiolase_N"/>
</dbReference>
<reference evidence="9" key="2">
    <citation type="submission" date="2017-05" db="UniProtKB">
        <authorList>
            <consortium name="EnsemblMetazoa"/>
        </authorList>
    </citation>
    <scope>IDENTIFICATION</scope>
</reference>
<evidence type="ECO:0000313" key="9">
    <source>
        <dbReference type="EnsemblMetazoa" id="Aqu2.1.39958_001"/>
    </source>
</evidence>
<protein>
    <recommendedName>
        <fullName evidence="11">Acetyl-CoA acetyltransferase, cytosolic</fullName>
    </recommendedName>
</protein>
<dbReference type="CDD" id="cd00751">
    <property type="entry name" value="thiolase"/>
    <property type="match status" value="1"/>
</dbReference>
<dbReference type="InterPro" id="IPR020613">
    <property type="entry name" value="Thiolase_CS"/>
</dbReference>
<dbReference type="EnsemblMetazoa" id="Aqu2.1.39958_001">
    <property type="protein sequence ID" value="Aqu2.1.39958_001"/>
    <property type="gene ID" value="Aqu2.1.39958"/>
</dbReference>
<dbReference type="PROSITE" id="PS00737">
    <property type="entry name" value="THIOLASE_2"/>
    <property type="match status" value="1"/>
</dbReference>
<sequence length="397" mass="41250">MSLERGVFIIGAARTPLGSLNGSLSSLSAHQLGSTAITAALKRAKVLPEKVSEVLVGQILTAAQGQNPARQAAMLSGIPKEVPSTSINMLCGSGLRTVAMGYQSILVGDADIVVAAGQESMSQAPHAVHLRSGVKFGDASLTDTMMKDGLTDAFHHYHMGQTAENVAKQYSISREEQDRFAVSSQNKTEESQKNGVFKDEIVPVEIKTRKGPVTVDTDEFPRQGTTIEGLAKLKPAFVKDGSGTVTAGNASGINDGAAAVVLASKEAIDGLSCSLPLARIVSWAQCGVDPQIMGMGPVPAVSKALQKAGWNKDDVDLFELNEAFAAQSLAVVKELNIDEKKVNVGGGAIALGHPIGASGCRILVTLLYALKRVGGKRGVASLCVGGGMGIALCIEMC</sequence>
<dbReference type="AlphaFoldDB" id="A0A1X7VKJ7"/>
<dbReference type="EnsemblMetazoa" id="XM_003384039.3">
    <property type="protein sequence ID" value="XP_003384087.1"/>
    <property type="gene ID" value="LOC100640482"/>
</dbReference>
<dbReference type="PIRSF" id="PIRSF000429">
    <property type="entry name" value="Ac-CoA_Ac_transf"/>
    <property type="match status" value="1"/>
</dbReference>
<dbReference type="InterPro" id="IPR020617">
    <property type="entry name" value="Thiolase_C"/>
</dbReference>
<comment type="pathway">
    <text evidence="1">Lipid metabolism.</text>
</comment>
<organism evidence="9">
    <name type="scientific">Amphimedon queenslandica</name>
    <name type="common">Sponge</name>
    <dbReference type="NCBI Taxonomy" id="400682"/>
    <lineage>
        <taxon>Eukaryota</taxon>
        <taxon>Metazoa</taxon>
        <taxon>Porifera</taxon>
        <taxon>Demospongiae</taxon>
        <taxon>Heteroscleromorpha</taxon>
        <taxon>Haplosclerida</taxon>
        <taxon>Niphatidae</taxon>
        <taxon>Amphimedon</taxon>
    </lineage>
</organism>
<dbReference type="InterPro" id="IPR002155">
    <property type="entry name" value="Thiolase"/>
</dbReference>
<evidence type="ECO:0000313" key="10">
    <source>
        <dbReference type="Proteomes" id="UP000007879"/>
    </source>
</evidence>
<dbReference type="PANTHER" id="PTHR18919">
    <property type="entry name" value="ACETYL-COA C-ACYLTRANSFERASE"/>
    <property type="match status" value="1"/>
</dbReference>
<dbReference type="InterPro" id="IPR016039">
    <property type="entry name" value="Thiolase-like"/>
</dbReference>
<dbReference type="NCBIfam" id="TIGR01930">
    <property type="entry name" value="AcCoA-C-Actrans"/>
    <property type="match status" value="1"/>
</dbReference>
<dbReference type="PANTHER" id="PTHR18919:SF107">
    <property type="entry name" value="ACETYL-COA ACETYLTRANSFERASE, CYTOSOLIC"/>
    <property type="match status" value="1"/>
</dbReference>